<dbReference type="InterPro" id="IPR051260">
    <property type="entry name" value="Diverse_substr_monoxygenases"/>
</dbReference>
<dbReference type="AlphaFoldDB" id="A0A358DWL0"/>
<keyword evidence="3" id="KW-0560">Oxidoreductase</keyword>
<evidence type="ECO:0000313" key="6">
    <source>
        <dbReference type="EMBL" id="HBU50674.1"/>
    </source>
</evidence>
<name>A0A358DWL0_9ALTE</name>
<evidence type="ECO:0000256" key="3">
    <source>
        <dbReference type="ARBA" id="ARBA00023002"/>
    </source>
</evidence>
<dbReference type="SUPFAM" id="SSF51679">
    <property type="entry name" value="Bacterial luciferase-like"/>
    <property type="match status" value="1"/>
</dbReference>
<keyword evidence="4" id="KW-0503">Monooxygenase</keyword>
<dbReference type="GO" id="GO:0004497">
    <property type="term" value="F:monooxygenase activity"/>
    <property type="evidence" value="ECO:0007669"/>
    <property type="project" value="UniProtKB-KW"/>
</dbReference>
<feature type="domain" description="Luciferase-like" evidence="5">
    <location>
        <begin position="26"/>
        <end position="243"/>
    </location>
</feature>
<evidence type="ECO:0000259" key="5">
    <source>
        <dbReference type="Pfam" id="PF00296"/>
    </source>
</evidence>
<gene>
    <name evidence="6" type="ORF">DEB45_05375</name>
</gene>
<keyword evidence="2" id="KW-0288">FMN</keyword>
<reference evidence="6 7" key="1">
    <citation type="journal article" date="2018" name="Nat. Biotechnol.">
        <title>A standardized bacterial taxonomy based on genome phylogeny substantially revises the tree of life.</title>
        <authorList>
            <person name="Parks D.H."/>
            <person name="Chuvochina M."/>
            <person name="Waite D.W."/>
            <person name="Rinke C."/>
            <person name="Skarshewski A."/>
            <person name="Chaumeil P.A."/>
            <person name="Hugenholtz P."/>
        </authorList>
    </citation>
    <scope>NUCLEOTIDE SEQUENCE [LARGE SCALE GENOMIC DNA]</scope>
    <source>
        <strain evidence="6">UBA11621</strain>
    </source>
</reference>
<dbReference type="RefSeq" id="WP_272965507.1">
    <property type="nucleotide sequence ID" value="NZ_CALBIY010000018.1"/>
</dbReference>
<dbReference type="InterPro" id="IPR011251">
    <property type="entry name" value="Luciferase-like_dom"/>
</dbReference>
<dbReference type="NCBIfam" id="TIGR03571">
    <property type="entry name" value="lucif_BA3436"/>
    <property type="match status" value="1"/>
</dbReference>
<organism evidence="6 7">
    <name type="scientific">Alteromonas australica</name>
    <dbReference type="NCBI Taxonomy" id="589873"/>
    <lineage>
        <taxon>Bacteria</taxon>
        <taxon>Pseudomonadati</taxon>
        <taxon>Pseudomonadota</taxon>
        <taxon>Gammaproteobacteria</taxon>
        <taxon>Alteromonadales</taxon>
        <taxon>Alteromonadaceae</taxon>
        <taxon>Alteromonas/Salinimonas group</taxon>
        <taxon>Alteromonas</taxon>
    </lineage>
</organism>
<dbReference type="Gene3D" id="3.20.20.30">
    <property type="entry name" value="Luciferase-like domain"/>
    <property type="match status" value="1"/>
</dbReference>
<dbReference type="Proteomes" id="UP000264779">
    <property type="component" value="Unassembled WGS sequence"/>
</dbReference>
<comment type="caution">
    <text evidence="6">The sequence shown here is derived from an EMBL/GenBank/DDBJ whole genome shotgun (WGS) entry which is preliminary data.</text>
</comment>
<dbReference type="InterPro" id="IPR020020">
    <property type="entry name" value="Luciferase-type_oxidoreductase"/>
</dbReference>
<proteinExistence type="predicted"/>
<dbReference type="InterPro" id="IPR036661">
    <property type="entry name" value="Luciferase-like_sf"/>
</dbReference>
<evidence type="ECO:0000256" key="1">
    <source>
        <dbReference type="ARBA" id="ARBA00022630"/>
    </source>
</evidence>
<dbReference type="EMBL" id="DONK01000078">
    <property type="protein sequence ID" value="HBU50674.1"/>
    <property type="molecule type" value="Genomic_DNA"/>
</dbReference>
<dbReference type="PANTHER" id="PTHR30011">
    <property type="entry name" value="ALKANESULFONATE MONOOXYGENASE-RELATED"/>
    <property type="match status" value="1"/>
</dbReference>
<protein>
    <submittedName>
        <fullName evidence="6">LLM class flavin-dependent oxidoreductase</fullName>
    </submittedName>
</protein>
<dbReference type="Pfam" id="PF00296">
    <property type="entry name" value="Bac_luciferase"/>
    <property type="match status" value="1"/>
</dbReference>
<dbReference type="PANTHER" id="PTHR30011:SF16">
    <property type="entry name" value="C2H2 FINGER DOMAIN TRANSCRIPTION FACTOR (EUROFUNG)-RELATED"/>
    <property type="match status" value="1"/>
</dbReference>
<evidence type="ECO:0000313" key="7">
    <source>
        <dbReference type="Proteomes" id="UP000264779"/>
    </source>
</evidence>
<accession>A0A358DWL0</accession>
<dbReference type="GO" id="GO:0016705">
    <property type="term" value="F:oxidoreductase activity, acting on paired donors, with incorporation or reduction of molecular oxygen"/>
    <property type="evidence" value="ECO:0007669"/>
    <property type="project" value="InterPro"/>
</dbReference>
<sequence length="338" mass="36723">MTSSTNTTGFAAFNRGFSTTFNENAMTLGLVVPIESYPYGPVPTMQEHIERVQLAEQLGFKAVWLRDVLFNVPSFGDAGQVFDPFVYLGALSVASKDIALGVASLVLPQRHAAQVAKAAASVDVLSDGRLLLGVASGDRPEEYPAINRGFDDRGERFRDSIEYIRLALKGFGQIENSFGKLDGSLDLLPKPTKGGFPMLITGGSQQTPNWGAKHLDGLITYPRSPKIQGHVIESFRSRVSEVCRYNKPVMQPLYIDIETQDDAPISPIHLGVRCGVNALLSYLKSLEACGVNHVAFNLRFNRANVEDTLAKLAEVVLPHFTIHTESGQALTSCQGANA</sequence>
<keyword evidence="1" id="KW-0285">Flavoprotein</keyword>
<evidence type="ECO:0000256" key="2">
    <source>
        <dbReference type="ARBA" id="ARBA00022643"/>
    </source>
</evidence>
<evidence type="ECO:0000256" key="4">
    <source>
        <dbReference type="ARBA" id="ARBA00023033"/>
    </source>
</evidence>